<feature type="transmembrane region" description="Helical" evidence="1">
    <location>
        <begin position="272"/>
        <end position="301"/>
    </location>
</feature>
<feature type="transmembrane region" description="Helical" evidence="1">
    <location>
        <begin position="321"/>
        <end position="340"/>
    </location>
</feature>
<accession>A0A918AH08</accession>
<reference evidence="2" key="1">
    <citation type="journal article" date="2014" name="Int. J. Syst. Evol. Microbiol.">
        <title>Complete genome sequence of Corynebacterium casei LMG S-19264T (=DSM 44701T), isolated from a smear-ripened cheese.</title>
        <authorList>
            <consortium name="US DOE Joint Genome Institute (JGI-PGF)"/>
            <person name="Walter F."/>
            <person name="Albersmeier A."/>
            <person name="Kalinowski J."/>
            <person name="Ruckert C."/>
        </authorList>
    </citation>
    <scope>NUCLEOTIDE SEQUENCE</scope>
    <source>
        <strain evidence="2">CGMCC 4.7430</strain>
    </source>
</reference>
<name>A0A918AH08_9ACTN</name>
<evidence type="ECO:0000313" key="3">
    <source>
        <dbReference type="Proteomes" id="UP000660745"/>
    </source>
</evidence>
<organism evidence="2 3">
    <name type="scientific">Nonomuraea glycinis</name>
    <dbReference type="NCBI Taxonomy" id="2047744"/>
    <lineage>
        <taxon>Bacteria</taxon>
        <taxon>Bacillati</taxon>
        <taxon>Actinomycetota</taxon>
        <taxon>Actinomycetes</taxon>
        <taxon>Streptosporangiales</taxon>
        <taxon>Streptosporangiaceae</taxon>
        <taxon>Nonomuraea</taxon>
    </lineage>
</organism>
<gene>
    <name evidence="2" type="ORF">GCM10012278_88720</name>
</gene>
<protein>
    <submittedName>
        <fullName evidence="2">Uncharacterized protein</fullName>
    </submittedName>
</protein>
<dbReference type="Proteomes" id="UP000660745">
    <property type="component" value="Unassembled WGS sequence"/>
</dbReference>
<evidence type="ECO:0000313" key="2">
    <source>
        <dbReference type="EMBL" id="GGP18024.1"/>
    </source>
</evidence>
<feature type="transmembrane region" description="Helical" evidence="1">
    <location>
        <begin position="230"/>
        <end position="251"/>
    </location>
</feature>
<sequence>MTVGILAAPGPTTELARKLARNLTARLGERFPGHCWRVELETEMQAGPVGSGEDMVRMTRKRLLHEAWQLAICLTDLPVHVGRRPVTAHVSVSLRVGVVSVPALGPVEVDKRLEETVLRIVEGALYEQVPRHDAHSADTDGHLGMRQWLEKLTSPVGRPDEPEQGTFRLVTAATRGNIRLLAGMVRANQPWKLVSGLSRALVAALGTAAAALTSPGIWRIADGMGAGRLTLLTVGSLLAIGLTLILVHGLWENTPDGSRRREIREQVMLFNLATMITVTIGILTLYLAQFLIVLLVGLALITPGVLENELKHPVGPVDYMLLSWLAASMAVVGGALGAALENEDVVRAAAYGYHPDEPTEAGHHENREQA</sequence>
<proteinExistence type="predicted"/>
<keyword evidence="3" id="KW-1185">Reference proteome</keyword>
<keyword evidence="1" id="KW-1133">Transmembrane helix</keyword>
<dbReference type="RefSeq" id="WP_189144797.1">
    <property type="nucleotide sequence ID" value="NZ_BMNK01000027.1"/>
</dbReference>
<keyword evidence="1" id="KW-0472">Membrane</keyword>
<dbReference type="EMBL" id="BMNK01000027">
    <property type="protein sequence ID" value="GGP18024.1"/>
    <property type="molecule type" value="Genomic_DNA"/>
</dbReference>
<comment type="caution">
    <text evidence="2">The sequence shown here is derived from an EMBL/GenBank/DDBJ whole genome shotgun (WGS) entry which is preliminary data.</text>
</comment>
<dbReference type="AlphaFoldDB" id="A0A918AH08"/>
<keyword evidence="1" id="KW-0812">Transmembrane</keyword>
<evidence type="ECO:0000256" key="1">
    <source>
        <dbReference type="SAM" id="Phobius"/>
    </source>
</evidence>
<reference evidence="2" key="2">
    <citation type="submission" date="2020-09" db="EMBL/GenBank/DDBJ databases">
        <authorList>
            <person name="Sun Q."/>
            <person name="Zhou Y."/>
        </authorList>
    </citation>
    <scope>NUCLEOTIDE SEQUENCE</scope>
    <source>
        <strain evidence="2">CGMCC 4.7430</strain>
    </source>
</reference>